<keyword evidence="2" id="KW-0012">Acyltransferase</keyword>
<evidence type="ECO:0000256" key="1">
    <source>
        <dbReference type="ARBA" id="ARBA00022679"/>
    </source>
</evidence>
<comment type="similarity">
    <text evidence="3">Belongs to the acetyltransferase family. RimJ subfamily.</text>
</comment>
<evidence type="ECO:0000259" key="4">
    <source>
        <dbReference type="PROSITE" id="PS51186"/>
    </source>
</evidence>
<evidence type="ECO:0000256" key="2">
    <source>
        <dbReference type="ARBA" id="ARBA00023315"/>
    </source>
</evidence>
<dbReference type="EMBL" id="AYSH01000020">
    <property type="protein sequence ID" value="EST89302.1"/>
    <property type="molecule type" value="Genomic_DNA"/>
</dbReference>
<keyword evidence="6" id="KW-1185">Reference proteome</keyword>
<dbReference type="PANTHER" id="PTHR43792:SF8">
    <property type="entry name" value="[RIBOSOMAL PROTEIN US5]-ALANINE N-ACETYLTRANSFERASE"/>
    <property type="match status" value="1"/>
</dbReference>
<protein>
    <recommendedName>
        <fullName evidence="4">N-acetyltransferase domain-containing protein</fullName>
    </recommendedName>
</protein>
<dbReference type="InterPro" id="IPR000182">
    <property type="entry name" value="GNAT_dom"/>
</dbReference>
<dbReference type="GO" id="GO:0005737">
    <property type="term" value="C:cytoplasm"/>
    <property type="evidence" value="ECO:0007669"/>
    <property type="project" value="TreeGrafter"/>
</dbReference>
<dbReference type="Pfam" id="PF13302">
    <property type="entry name" value="Acetyltransf_3"/>
    <property type="match status" value="1"/>
</dbReference>
<reference evidence="5 6" key="1">
    <citation type="journal article" date="2013" name="Genome Announc.">
        <title>High-Quality Draft Genome Sequence of Vagococcus lutrae Strain LBD1, Isolated from the Largemouth Bass Micropterus salmoides.</title>
        <authorList>
            <person name="Lebreton F."/>
            <person name="Valentino M.D."/>
            <person name="Duncan L.B."/>
            <person name="Zeng Q."/>
            <person name="Manson McGuire A."/>
            <person name="Earl A.M."/>
            <person name="Gilmore M.S."/>
        </authorList>
    </citation>
    <scope>NUCLEOTIDE SEQUENCE [LARGE SCALE GENOMIC DNA]</scope>
    <source>
        <strain evidence="5 6">LBD1</strain>
    </source>
</reference>
<dbReference type="AlphaFoldDB" id="V6Q3G4"/>
<comment type="caution">
    <text evidence="5">The sequence shown here is derived from an EMBL/GenBank/DDBJ whole genome shotgun (WGS) entry which is preliminary data.</text>
</comment>
<feature type="domain" description="N-acetyltransferase" evidence="4">
    <location>
        <begin position="23"/>
        <end position="185"/>
    </location>
</feature>
<name>V6Q3G4_9ENTE</name>
<dbReference type="RefSeq" id="WP_023607054.1">
    <property type="nucleotide sequence ID" value="NZ_AYSH01000020.1"/>
</dbReference>
<evidence type="ECO:0000256" key="3">
    <source>
        <dbReference type="ARBA" id="ARBA00038502"/>
    </source>
</evidence>
<keyword evidence="1" id="KW-0808">Transferase</keyword>
<evidence type="ECO:0000313" key="6">
    <source>
        <dbReference type="Proteomes" id="UP000018126"/>
    </source>
</evidence>
<dbReference type="GO" id="GO:0008999">
    <property type="term" value="F:protein-N-terminal-alanine acetyltransferase activity"/>
    <property type="evidence" value="ECO:0007669"/>
    <property type="project" value="TreeGrafter"/>
</dbReference>
<dbReference type="InterPro" id="IPR016181">
    <property type="entry name" value="Acyl_CoA_acyltransferase"/>
</dbReference>
<organism evidence="5 6">
    <name type="scientific">Vagococcus lutrae LBD1</name>
    <dbReference type="NCBI Taxonomy" id="1408226"/>
    <lineage>
        <taxon>Bacteria</taxon>
        <taxon>Bacillati</taxon>
        <taxon>Bacillota</taxon>
        <taxon>Bacilli</taxon>
        <taxon>Lactobacillales</taxon>
        <taxon>Enterococcaceae</taxon>
        <taxon>Vagococcus</taxon>
    </lineage>
</organism>
<dbReference type="STRING" id="1408226.T233_01750"/>
<dbReference type="eggNOG" id="COG1670">
    <property type="taxonomic scope" value="Bacteria"/>
</dbReference>
<dbReference type="InterPro" id="IPR051531">
    <property type="entry name" value="N-acetyltransferase"/>
</dbReference>
<dbReference type="PANTHER" id="PTHR43792">
    <property type="entry name" value="GNAT FAMILY, PUTATIVE (AFU_ORTHOLOGUE AFUA_3G00765)-RELATED-RELATED"/>
    <property type="match status" value="1"/>
</dbReference>
<dbReference type="PATRIC" id="fig|1408226.3.peg.1712"/>
<dbReference type="PROSITE" id="PS51186">
    <property type="entry name" value="GNAT"/>
    <property type="match status" value="1"/>
</dbReference>
<dbReference type="Proteomes" id="UP000018126">
    <property type="component" value="Unassembled WGS sequence"/>
</dbReference>
<gene>
    <name evidence="5" type="ORF">T233_01750</name>
</gene>
<proteinExistence type="inferred from homology"/>
<dbReference type="Gene3D" id="3.40.630.30">
    <property type="match status" value="1"/>
</dbReference>
<accession>V6Q3G4</accession>
<sequence length="193" mass="22410">MSQMIPNDWLVLAEHTHLETPRLYLRPVSLNDASAMYHYASDPEVTAFVFEPHDSLDNTRRDIAQFFLKEPLGKYGIEKKDTRQFIGTIDIRIDRVNRKAELGYALAKEEWGQGIVPEAATRLLALAFEELALEMVFAFHDVRNPQSGRVMEKIGMVKQGTIENHRLFRGRPVTDHYYVMTKTRYQKLIIEKD</sequence>
<dbReference type="SUPFAM" id="SSF55729">
    <property type="entry name" value="Acyl-CoA N-acyltransferases (Nat)"/>
    <property type="match status" value="1"/>
</dbReference>
<evidence type="ECO:0000313" key="5">
    <source>
        <dbReference type="EMBL" id="EST89302.1"/>
    </source>
</evidence>